<dbReference type="EMBL" id="BARJ01000003">
    <property type="protein sequence ID" value="GEM16077.1"/>
    <property type="molecule type" value="Genomic_DNA"/>
</dbReference>
<reference evidence="2 3" key="1">
    <citation type="submission" date="2013-04" db="EMBL/GenBank/DDBJ databases">
        <title>Gluconobacter oxydans NBRC 3293 whole genome sequence.</title>
        <authorList>
            <person name="Matsutani M."/>
            <person name="Yakushi T."/>
            <person name="Matsushita K."/>
        </authorList>
    </citation>
    <scope>NUCLEOTIDE SEQUENCE [LARGE SCALE GENOMIC DNA]</scope>
    <source>
        <strain evidence="2 3">NBRC 3293</strain>
    </source>
</reference>
<evidence type="ECO:0008006" key="4">
    <source>
        <dbReference type="Google" id="ProtNLM"/>
    </source>
</evidence>
<evidence type="ECO:0000313" key="2">
    <source>
        <dbReference type="EMBL" id="GEM16077.1"/>
    </source>
</evidence>
<dbReference type="Pfam" id="PF07642">
    <property type="entry name" value="BBP2"/>
    <property type="match status" value="1"/>
</dbReference>
<feature type="chain" id="PRO_5032539505" description="Porin" evidence="1">
    <location>
        <begin position="30"/>
        <end position="424"/>
    </location>
</feature>
<protein>
    <recommendedName>
        <fullName evidence="4">Porin</fullName>
    </recommendedName>
</protein>
<feature type="signal peptide" evidence="1">
    <location>
        <begin position="1"/>
        <end position="29"/>
    </location>
</feature>
<accession>A0A829WZL8</accession>
<evidence type="ECO:0000256" key="1">
    <source>
        <dbReference type="SAM" id="SignalP"/>
    </source>
</evidence>
<gene>
    <name evidence="2" type="ORF">NBRC3293_0574</name>
</gene>
<comment type="caution">
    <text evidence="2">The sequence shown here is derived from an EMBL/GenBank/DDBJ whole genome shotgun (WGS) entry which is preliminary data.</text>
</comment>
<sequence>MDGMRQRFSRGFGAILAVLAGLGVSAAGAQTVGEQTATGQGKAWTDQWFSDVSFGAQIEGGVMGSSSHPASNLNFGQLLSPYADQATLNQLTFTLTKPVDPIGGGYGLGMNLRMLYGSDARSYTIAGVSDRWINGRYQAMPVFANVAIHMPWFTAKGLDGQIGILTSPMGVEALDPSTRAFYTLAYTTEYSTPFEHVGGMFQLHLDDHFDLQFGADTGNQTSFGRGDNNGRPAGYIGVTGNNLADGHLSFTYLLRVGPENAVRSFGARANGAMRYWNDLNGTWTFSKKWSVTAELNQLHDEGLRADTYSAVVWGGWHIRPNWTVNARAELYRDNTGSFVASFAENEGYAQAMLGNPTRSESAPATTYGALTLNTVWRPDVGHHVKLLQFRPELRFDRSLNSTRPFDDQHHMGRILFGADMTLGF</sequence>
<evidence type="ECO:0000313" key="3">
    <source>
        <dbReference type="Proteomes" id="UP000484858"/>
    </source>
</evidence>
<organism evidence="2 3">
    <name type="scientific">Gluconobacter oxydans NBRC 3293</name>
    <dbReference type="NCBI Taxonomy" id="1315969"/>
    <lineage>
        <taxon>Bacteria</taxon>
        <taxon>Pseudomonadati</taxon>
        <taxon>Pseudomonadota</taxon>
        <taxon>Alphaproteobacteria</taxon>
        <taxon>Acetobacterales</taxon>
        <taxon>Acetobacteraceae</taxon>
        <taxon>Gluconobacter</taxon>
    </lineage>
</organism>
<dbReference type="InterPro" id="IPR011486">
    <property type="entry name" value="BBP2"/>
</dbReference>
<proteinExistence type="predicted"/>
<name>A0A829WZL8_GLUOY</name>
<dbReference type="AlphaFoldDB" id="A0A829WZL8"/>
<dbReference type="Proteomes" id="UP000484858">
    <property type="component" value="Unassembled WGS sequence"/>
</dbReference>
<keyword evidence="1" id="KW-0732">Signal</keyword>